<dbReference type="PROSITE" id="PS50968">
    <property type="entry name" value="BIOTINYL_LIPOYL"/>
    <property type="match status" value="1"/>
</dbReference>
<dbReference type="Proteomes" id="UP001319080">
    <property type="component" value="Unassembled WGS sequence"/>
</dbReference>
<sequence length="174" mass="19147">MSTTSSSSAYKAIINKRSLDIAETEDGYTVNGAALQPDILSMGDGYFHILLENKSYRAEVVKADTATKTFTFKINNKPYTVEVKDKFDLLLEKMGMSSATAGKINSLRAPMPGLIIDLKVKQGDTVKLNDPLLILEAMKMENILKSPGEGIVKTLKIKKGDSVEKNQVLIEFQD</sequence>
<organism evidence="3 4">
    <name type="scientific">Dawidia cretensis</name>
    <dbReference type="NCBI Taxonomy" id="2782350"/>
    <lineage>
        <taxon>Bacteria</taxon>
        <taxon>Pseudomonadati</taxon>
        <taxon>Bacteroidota</taxon>
        <taxon>Cytophagia</taxon>
        <taxon>Cytophagales</taxon>
        <taxon>Chryseotaleaceae</taxon>
        <taxon>Dawidia</taxon>
    </lineage>
</organism>
<dbReference type="Pfam" id="PF00364">
    <property type="entry name" value="Biotin_lipoyl"/>
    <property type="match status" value="1"/>
</dbReference>
<keyword evidence="1" id="KW-0092">Biotin</keyword>
<gene>
    <name evidence="3" type="ORF">KK062_00535</name>
</gene>
<dbReference type="EMBL" id="JAHESE010000001">
    <property type="protein sequence ID" value="MBT1706683.1"/>
    <property type="molecule type" value="Genomic_DNA"/>
</dbReference>
<dbReference type="AlphaFoldDB" id="A0AAP2DUU4"/>
<dbReference type="FunFam" id="2.40.50.100:FF:000003">
    <property type="entry name" value="Acetyl-CoA carboxylase biotin carboxyl carrier protein"/>
    <property type="match status" value="1"/>
</dbReference>
<dbReference type="InterPro" id="IPR050709">
    <property type="entry name" value="Biotin_Carboxyl_Carrier/Decarb"/>
</dbReference>
<dbReference type="PANTHER" id="PTHR45266">
    <property type="entry name" value="OXALOACETATE DECARBOXYLASE ALPHA CHAIN"/>
    <property type="match status" value="1"/>
</dbReference>
<dbReference type="PROSITE" id="PS00188">
    <property type="entry name" value="BIOTIN"/>
    <property type="match status" value="1"/>
</dbReference>
<name>A0AAP2DUU4_9BACT</name>
<dbReference type="CDD" id="cd06850">
    <property type="entry name" value="biotinyl_domain"/>
    <property type="match status" value="1"/>
</dbReference>
<dbReference type="InterPro" id="IPR011053">
    <property type="entry name" value="Single_hybrid_motif"/>
</dbReference>
<keyword evidence="4" id="KW-1185">Reference proteome</keyword>
<dbReference type="SUPFAM" id="SSF51230">
    <property type="entry name" value="Single hybrid motif"/>
    <property type="match status" value="1"/>
</dbReference>
<accession>A0AAP2DUU4</accession>
<comment type="caution">
    <text evidence="3">The sequence shown here is derived from an EMBL/GenBank/DDBJ whole genome shotgun (WGS) entry which is preliminary data.</text>
</comment>
<dbReference type="PANTHER" id="PTHR45266:SF3">
    <property type="entry name" value="OXALOACETATE DECARBOXYLASE ALPHA CHAIN"/>
    <property type="match status" value="1"/>
</dbReference>
<reference evidence="3 4" key="1">
    <citation type="submission" date="2021-05" db="EMBL/GenBank/DDBJ databases">
        <title>A Polyphasic approach of four new species of the genus Ohtaekwangia: Ohtaekwangia histidinii sp. nov., Ohtaekwangia cretensis sp. nov., Ohtaekwangia indiensis sp. nov., Ohtaekwangia reichenbachii sp. nov. from diverse environment.</title>
        <authorList>
            <person name="Octaviana S."/>
        </authorList>
    </citation>
    <scope>NUCLEOTIDE SEQUENCE [LARGE SCALE GENOMIC DNA]</scope>
    <source>
        <strain evidence="3 4">PWU5</strain>
    </source>
</reference>
<evidence type="ECO:0000313" key="3">
    <source>
        <dbReference type="EMBL" id="MBT1706683.1"/>
    </source>
</evidence>
<dbReference type="RefSeq" id="WP_254082276.1">
    <property type="nucleotide sequence ID" value="NZ_JAHESE010000001.1"/>
</dbReference>
<dbReference type="Gene3D" id="2.40.50.100">
    <property type="match status" value="1"/>
</dbReference>
<dbReference type="InterPro" id="IPR001882">
    <property type="entry name" value="Biotin_BS"/>
</dbReference>
<dbReference type="InterPro" id="IPR000089">
    <property type="entry name" value="Biotin_lipoyl"/>
</dbReference>
<evidence type="ECO:0000313" key="4">
    <source>
        <dbReference type="Proteomes" id="UP001319080"/>
    </source>
</evidence>
<evidence type="ECO:0000259" key="2">
    <source>
        <dbReference type="PROSITE" id="PS50968"/>
    </source>
</evidence>
<proteinExistence type="predicted"/>
<evidence type="ECO:0000256" key="1">
    <source>
        <dbReference type="ARBA" id="ARBA00023267"/>
    </source>
</evidence>
<feature type="domain" description="Lipoyl-binding" evidence="2">
    <location>
        <begin position="91"/>
        <end position="173"/>
    </location>
</feature>
<protein>
    <submittedName>
        <fullName evidence="3">Acetyl-CoA carboxylase biotin carboxyl carrier protein subunit</fullName>
    </submittedName>
</protein>